<keyword evidence="2" id="KW-0548">Nucleotidyltransferase</keyword>
<keyword evidence="4" id="KW-0255">Endonuclease</keyword>
<dbReference type="CDD" id="cd00303">
    <property type="entry name" value="retropepsin_like"/>
    <property type="match status" value="1"/>
</dbReference>
<name>A0A811P1M0_9POAL</name>
<dbReference type="SUPFAM" id="SSF50630">
    <property type="entry name" value="Acid proteases"/>
    <property type="match status" value="1"/>
</dbReference>
<reference evidence="7" key="1">
    <citation type="submission" date="2020-10" db="EMBL/GenBank/DDBJ databases">
        <authorList>
            <person name="Han B."/>
            <person name="Lu T."/>
            <person name="Zhao Q."/>
            <person name="Huang X."/>
            <person name="Zhao Y."/>
        </authorList>
    </citation>
    <scope>NUCLEOTIDE SEQUENCE</scope>
</reference>
<dbReference type="OrthoDB" id="696591at2759"/>
<keyword evidence="8" id="KW-1185">Reference proteome</keyword>
<comment type="caution">
    <text evidence="7">The sequence shown here is derived from an EMBL/GenBank/DDBJ whole genome shotgun (WGS) entry which is preliminary data.</text>
</comment>
<evidence type="ECO:0000313" key="7">
    <source>
        <dbReference type="EMBL" id="CAD6232446.1"/>
    </source>
</evidence>
<dbReference type="InterPro" id="IPR041577">
    <property type="entry name" value="RT_RNaseH_2"/>
</dbReference>
<keyword evidence="1" id="KW-0808">Transferase</keyword>
<evidence type="ECO:0000256" key="1">
    <source>
        <dbReference type="ARBA" id="ARBA00022679"/>
    </source>
</evidence>
<dbReference type="SUPFAM" id="SSF56672">
    <property type="entry name" value="DNA/RNA polymerases"/>
    <property type="match status" value="1"/>
</dbReference>
<dbReference type="GO" id="GO:0004519">
    <property type="term" value="F:endonuclease activity"/>
    <property type="evidence" value="ECO:0007669"/>
    <property type="project" value="UniProtKB-KW"/>
</dbReference>
<dbReference type="Pfam" id="PF08284">
    <property type="entry name" value="RVP_2"/>
    <property type="match status" value="1"/>
</dbReference>
<dbReference type="InterPro" id="IPR021109">
    <property type="entry name" value="Peptidase_aspartic_dom_sf"/>
</dbReference>
<evidence type="ECO:0000256" key="2">
    <source>
        <dbReference type="ARBA" id="ARBA00022695"/>
    </source>
</evidence>
<evidence type="ECO:0000256" key="4">
    <source>
        <dbReference type="ARBA" id="ARBA00022759"/>
    </source>
</evidence>
<evidence type="ECO:0000259" key="6">
    <source>
        <dbReference type="Pfam" id="PF17919"/>
    </source>
</evidence>
<gene>
    <name evidence="7" type="ORF">NCGR_LOCUS22131</name>
</gene>
<dbReference type="InterPro" id="IPR043502">
    <property type="entry name" value="DNA/RNA_pol_sf"/>
</dbReference>
<dbReference type="Pfam" id="PF17919">
    <property type="entry name" value="RT_RNaseH_2"/>
    <property type="match status" value="1"/>
</dbReference>
<keyword evidence="3" id="KW-0540">Nuclease</keyword>
<dbReference type="AlphaFoldDB" id="A0A811P1M0"/>
<evidence type="ECO:0000256" key="5">
    <source>
        <dbReference type="ARBA" id="ARBA00023268"/>
    </source>
</evidence>
<dbReference type="Gene3D" id="2.40.70.10">
    <property type="entry name" value="Acid Proteases"/>
    <property type="match status" value="1"/>
</dbReference>
<accession>A0A811P1M0</accession>
<protein>
    <recommendedName>
        <fullName evidence="6">Reverse transcriptase/retrotransposon-derived protein RNase H-like domain-containing protein</fullName>
    </recommendedName>
</protein>
<dbReference type="PANTHER" id="PTHR37984:SF5">
    <property type="entry name" value="PROTEIN NYNRIN-LIKE"/>
    <property type="match status" value="1"/>
</dbReference>
<keyword evidence="4" id="KW-0378">Hydrolase</keyword>
<sequence length="661" mass="73770">MSPESKLLLDEMNRLFAEQKDRIDARFTESERKMDARFIDSDTRLEKRFREVDESITKRFTEFDDAITKRLFDYDLNWERRITDSELRQSTLLTELDQRQDRRLAAIEQSTGSLESWRQESEGEVDDLKLKMSKLTIYWDRSVLDQASGSSGLISQGPVAPTAARSSADITVARPNGHGVETTTRADGIGGPPSPIHSPANGMQSVPHPSNSAGVVHEIQSHTVIPDETQHHPNRLPKFNFPTYDGETTKLWISQAEDYFDMYGVPPRLWVKEEVAAPAPKLEFHKNDSGSSYRGNLKTAMLLPRPPAQAKAAVPVQPATPQAATPEDKLSTLRSFRRVQGLCHRCAEKWFRGHKCAPTIQLKAMQEVWDLFQLEELPESPEEPIEQLNLAISHDARMGSQGPRTIQFQGSVHGLSVVVLIDSGSSASFLAESVANRLPQLPRTALTASVKIANGQILRCSSVIVDCQFALGDYQFQHDLRILQLDSYDLILGMDWLSRYSPMQIHWESKWLSIPYHGDQIVLQGLTAPLPNELVFQLFAIDTSADSSEIPAIPLEISEILSQFPSVFKIPDSLPPPRSCDHAIPLKHVLFVWTEEHQQAFQSLKHPLCSAPVLGIPNFSKPFALETDACQNGVGAVLLQDGHPLAYVSKPLGIKTQGLST</sequence>
<evidence type="ECO:0000313" key="8">
    <source>
        <dbReference type="Proteomes" id="UP000604825"/>
    </source>
</evidence>
<dbReference type="EMBL" id="CAJGYO010000005">
    <property type="protein sequence ID" value="CAD6232446.1"/>
    <property type="molecule type" value="Genomic_DNA"/>
</dbReference>
<evidence type="ECO:0000256" key="3">
    <source>
        <dbReference type="ARBA" id="ARBA00022722"/>
    </source>
</evidence>
<dbReference type="Gene3D" id="3.30.70.270">
    <property type="match status" value="1"/>
</dbReference>
<dbReference type="Proteomes" id="UP000604825">
    <property type="component" value="Unassembled WGS sequence"/>
</dbReference>
<feature type="domain" description="Reverse transcriptase/retrotransposon-derived protein RNase H-like" evidence="6">
    <location>
        <begin position="593"/>
        <end position="652"/>
    </location>
</feature>
<proteinExistence type="predicted"/>
<dbReference type="GO" id="GO:0016779">
    <property type="term" value="F:nucleotidyltransferase activity"/>
    <property type="evidence" value="ECO:0007669"/>
    <property type="project" value="UniProtKB-KW"/>
</dbReference>
<dbReference type="InterPro" id="IPR043128">
    <property type="entry name" value="Rev_trsase/Diguanyl_cyclase"/>
</dbReference>
<organism evidence="7 8">
    <name type="scientific">Miscanthus lutarioriparius</name>
    <dbReference type="NCBI Taxonomy" id="422564"/>
    <lineage>
        <taxon>Eukaryota</taxon>
        <taxon>Viridiplantae</taxon>
        <taxon>Streptophyta</taxon>
        <taxon>Embryophyta</taxon>
        <taxon>Tracheophyta</taxon>
        <taxon>Spermatophyta</taxon>
        <taxon>Magnoliopsida</taxon>
        <taxon>Liliopsida</taxon>
        <taxon>Poales</taxon>
        <taxon>Poaceae</taxon>
        <taxon>PACMAD clade</taxon>
        <taxon>Panicoideae</taxon>
        <taxon>Andropogonodae</taxon>
        <taxon>Andropogoneae</taxon>
        <taxon>Saccharinae</taxon>
        <taxon>Miscanthus</taxon>
    </lineage>
</organism>
<keyword evidence="5" id="KW-0511">Multifunctional enzyme</keyword>
<dbReference type="InterPro" id="IPR050951">
    <property type="entry name" value="Retrovirus_Pol_polyprotein"/>
</dbReference>
<dbReference type="PANTHER" id="PTHR37984">
    <property type="entry name" value="PROTEIN CBG26694"/>
    <property type="match status" value="1"/>
</dbReference>